<dbReference type="Pfam" id="PF14793">
    <property type="entry name" value="DUF4478"/>
    <property type="match status" value="1"/>
</dbReference>
<dbReference type="GO" id="GO:0008714">
    <property type="term" value="F:AMP nucleosidase activity"/>
    <property type="evidence" value="ECO:0007669"/>
    <property type="project" value="UniProtKB-EC"/>
</dbReference>
<dbReference type="GO" id="GO:0005829">
    <property type="term" value="C:cytosol"/>
    <property type="evidence" value="ECO:0007669"/>
    <property type="project" value="TreeGrafter"/>
</dbReference>
<dbReference type="PANTHER" id="PTHR43393">
    <property type="entry name" value="CYTOKININ RIBOSIDE 5'-MONOPHOSPHATE PHOSPHORIBOHYDROLASE"/>
    <property type="match status" value="1"/>
</dbReference>
<dbReference type="InterPro" id="IPR052341">
    <property type="entry name" value="LOG_family_nucleotidases"/>
</dbReference>
<keyword evidence="7" id="KW-1185">Reference proteome</keyword>
<dbReference type="EMBL" id="PIPO01000001">
    <property type="protein sequence ID" value="RUO34651.1"/>
    <property type="molecule type" value="Genomic_DNA"/>
</dbReference>
<dbReference type="SUPFAM" id="SSF102405">
    <property type="entry name" value="MCP/YpsA-like"/>
    <property type="match status" value="1"/>
</dbReference>
<dbReference type="AlphaFoldDB" id="A0A432WLP4"/>
<name>A0A432WLP4_9GAMM</name>
<organism evidence="6 7">
    <name type="scientific">Aliidiomarina soli</name>
    <dbReference type="NCBI Taxonomy" id="1928574"/>
    <lineage>
        <taxon>Bacteria</taxon>
        <taxon>Pseudomonadati</taxon>
        <taxon>Pseudomonadota</taxon>
        <taxon>Gammaproteobacteria</taxon>
        <taxon>Alteromonadales</taxon>
        <taxon>Idiomarinaceae</taxon>
        <taxon>Aliidiomarina</taxon>
    </lineage>
</organism>
<dbReference type="RefSeq" id="WP_126797706.1">
    <property type="nucleotide sequence ID" value="NZ_PIPO01000001.1"/>
</dbReference>
<accession>A0A432WLP4</accession>
<dbReference type="FunFam" id="3.30.1850.10:FF:000001">
    <property type="entry name" value="LOG family protein YgdH"/>
    <property type="match status" value="1"/>
</dbReference>
<evidence type="ECO:0000313" key="6">
    <source>
        <dbReference type="EMBL" id="RUO34651.1"/>
    </source>
</evidence>
<gene>
    <name evidence="6" type="ORF">CWE14_01205</name>
</gene>
<dbReference type="Gene3D" id="3.40.50.450">
    <property type="match status" value="1"/>
</dbReference>
<dbReference type="InterPro" id="IPR049788">
    <property type="entry name" value="PpnN"/>
</dbReference>
<protein>
    <recommendedName>
        <fullName evidence="3">AMP nucleosidase</fullName>
        <ecNumber evidence="2">3.2.2.4</ecNumber>
    </recommendedName>
    <alternativeName>
        <fullName evidence="3">AMP nucleosidase</fullName>
    </alternativeName>
</protein>
<dbReference type="EC" id="3.2.2.4" evidence="2"/>
<dbReference type="InterPro" id="IPR031100">
    <property type="entry name" value="LOG_fam"/>
</dbReference>
<dbReference type="Pfam" id="PF11892">
    <property type="entry name" value="PpnN_C"/>
    <property type="match status" value="1"/>
</dbReference>
<dbReference type="Gene3D" id="3.30.1850.10">
    <property type="entry name" value="MoCo carrier protein-like"/>
    <property type="match status" value="1"/>
</dbReference>
<dbReference type="InterPro" id="IPR037153">
    <property type="entry name" value="PpnN-like_sf"/>
</dbReference>
<dbReference type="InterPro" id="IPR027820">
    <property type="entry name" value="PpnN_N"/>
</dbReference>
<evidence type="ECO:0000256" key="3">
    <source>
        <dbReference type="ARBA" id="ARBA00031983"/>
    </source>
</evidence>
<dbReference type="Pfam" id="PF03641">
    <property type="entry name" value="Lysine_decarbox"/>
    <property type="match status" value="1"/>
</dbReference>
<feature type="domain" description="Pyrimidine/purine nucleotide 5'-monophosphate nucleosidase N-terminal" evidence="5">
    <location>
        <begin position="4"/>
        <end position="110"/>
    </location>
</feature>
<reference evidence="6 7" key="1">
    <citation type="journal article" date="2011" name="Front. Microbiol.">
        <title>Genomic signatures of strain selection and enhancement in Bacillus atrophaeus var. globigii, a historical biowarfare simulant.</title>
        <authorList>
            <person name="Gibbons H.S."/>
            <person name="Broomall S.M."/>
            <person name="McNew L.A."/>
            <person name="Daligault H."/>
            <person name="Chapman C."/>
            <person name="Bruce D."/>
            <person name="Karavis M."/>
            <person name="Krepps M."/>
            <person name="McGregor P.A."/>
            <person name="Hong C."/>
            <person name="Park K.H."/>
            <person name="Akmal A."/>
            <person name="Feldman A."/>
            <person name="Lin J.S."/>
            <person name="Chang W.E."/>
            <person name="Higgs B.W."/>
            <person name="Demirev P."/>
            <person name="Lindquist J."/>
            <person name="Liem A."/>
            <person name="Fochler E."/>
            <person name="Read T.D."/>
            <person name="Tapia R."/>
            <person name="Johnson S."/>
            <person name="Bishop-Lilly K.A."/>
            <person name="Detter C."/>
            <person name="Han C."/>
            <person name="Sozhamannan S."/>
            <person name="Rosenzweig C.N."/>
            <person name="Skowronski E.W."/>
        </authorList>
    </citation>
    <scope>NUCLEOTIDE SEQUENCE [LARGE SCALE GENOMIC DNA]</scope>
    <source>
        <strain evidence="6 7">Y4G10-17</strain>
    </source>
</reference>
<dbReference type="NCBIfam" id="NF038390">
    <property type="entry name" value="Nsidase_PpnN"/>
    <property type="match status" value="1"/>
</dbReference>
<dbReference type="InterPro" id="IPR021826">
    <property type="entry name" value="PpnN_C"/>
</dbReference>
<dbReference type="PANTHER" id="PTHR43393:SF1">
    <property type="entry name" value="PYRIMIDINE_PURINE NUCLEOTIDE 5'-MONOPHOSPHATE NUCLEOSIDASE"/>
    <property type="match status" value="1"/>
</dbReference>
<evidence type="ECO:0000259" key="4">
    <source>
        <dbReference type="Pfam" id="PF11892"/>
    </source>
</evidence>
<evidence type="ECO:0000259" key="5">
    <source>
        <dbReference type="Pfam" id="PF14793"/>
    </source>
</evidence>
<comment type="catalytic activity">
    <reaction evidence="1">
        <text>AMP + H2O = D-ribose 5-phosphate + adenine</text>
        <dbReference type="Rhea" id="RHEA:20129"/>
        <dbReference type="ChEBI" id="CHEBI:15377"/>
        <dbReference type="ChEBI" id="CHEBI:16708"/>
        <dbReference type="ChEBI" id="CHEBI:78346"/>
        <dbReference type="ChEBI" id="CHEBI:456215"/>
        <dbReference type="EC" id="3.2.2.4"/>
    </reaction>
</comment>
<comment type="caution">
    <text evidence="6">The sequence shown here is derived from an EMBL/GenBank/DDBJ whole genome shotgun (WGS) entry which is preliminary data.</text>
</comment>
<evidence type="ECO:0000256" key="2">
    <source>
        <dbReference type="ARBA" id="ARBA00011985"/>
    </source>
</evidence>
<feature type="domain" description="Pyrimidine/purine nucleotide 5'-monophosphate nucleosidase C-terminal" evidence="4">
    <location>
        <begin position="329"/>
        <end position="450"/>
    </location>
</feature>
<sequence length="452" mass="50695">MRISLSPQGSMSLLSQLEIERLQQSSNSPLYTLFRNCVLAVLNVGSLTDNSADIFEQYKDFEVIVLRRERGVKLELINPPPKAFVDGELIVGIREHVEAVLRDILYVGERYPAEVLEAMNPQHLTHVIFDVLRNAQTLKQIAAPDMVVCWGGHSINDTEYKYSKEVGYQLGLRGFNICTGCGPGAMKGPMKGATIGHAKQRNSEGRYFGLTEPGIIAAEPPNPIVNELVIMPDIEKRLEAFVRCAHSIIIFPGGAGTAEELLYLLGIMMHPKNAEQQLPIVLTGPESSRQYFEDMDRFIRMTLGKEATDWYEIIINDPEHVAQHLQTGMTAVKRYRRESGDAYNFNWTLHIEEPFQHPFVPTHENVAALKLHRDEPKEQLAADLRRAFSAIVAGNVKAPGVAAIKQYGPYIINGERELMAELDTLLQSFVEQHRMKLPGGTAYEPCYRVVVS</sequence>
<evidence type="ECO:0000313" key="7">
    <source>
        <dbReference type="Proteomes" id="UP000287823"/>
    </source>
</evidence>
<dbReference type="Proteomes" id="UP000287823">
    <property type="component" value="Unassembled WGS sequence"/>
</dbReference>
<proteinExistence type="predicted"/>
<evidence type="ECO:0000256" key="1">
    <source>
        <dbReference type="ARBA" id="ARBA00000274"/>
    </source>
</evidence>